<evidence type="ECO:0000256" key="1">
    <source>
        <dbReference type="SAM" id="Phobius"/>
    </source>
</evidence>
<dbReference type="EMBL" id="CP035758">
    <property type="protein sequence ID" value="QBD81944.1"/>
    <property type="molecule type" value="Genomic_DNA"/>
</dbReference>
<name>A0A4P6K1I8_KTERU</name>
<dbReference type="OrthoDB" id="3818833at2"/>
<dbReference type="RefSeq" id="WP_129893005.1">
    <property type="nucleotide sequence ID" value="NZ_CP035758.1"/>
</dbReference>
<dbReference type="PANTHER" id="PTHR36833">
    <property type="entry name" value="SLR0610 PROTEIN-RELATED"/>
    <property type="match status" value="1"/>
</dbReference>
<dbReference type="Pfam" id="PF06182">
    <property type="entry name" value="ABC2_membrane_6"/>
    <property type="match status" value="1"/>
</dbReference>
<keyword evidence="3" id="KW-1185">Reference proteome</keyword>
<feature type="transmembrane region" description="Helical" evidence="1">
    <location>
        <begin position="60"/>
        <end position="79"/>
    </location>
</feature>
<evidence type="ECO:0000313" key="2">
    <source>
        <dbReference type="EMBL" id="QBD81944.1"/>
    </source>
</evidence>
<keyword evidence="1" id="KW-1133">Transmembrane helix</keyword>
<feature type="transmembrane region" description="Helical" evidence="1">
    <location>
        <begin position="172"/>
        <end position="194"/>
    </location>
</feature>
<feature type="transmembrane region" description="Helical" evidence="1">
    <location>
        <begin position="26"/>
        <end position="48"/>
    </location>
</feature>
<evidence type="ECO:0000313" key="3">
    <source>
        <dbReference type="Proteomes" id="UP000290365"/>
    </source>
</evidence>
<gene>
    <name evidence="2" type="ORF">EPA93_40595</name>
</gene>
<dbReference type="AlphaFoldDB" id="A0A4P6K1I8"/>
<dbReference type="PANTHER" id="PTHR36833:SF2">
    <property type="entry name" value="SLR0610 PROTEIN"/>
    <property type="match status" value="1"/>
</dbReference>
<dbReference type="InterPro" id="IPR010390">
    <property type="entry name" value="ABC-2_transporter-like"/>
</dbReference>
<proteinExistence type="predicted"/>
<sequence>MRYLRLVLAFIRISLQEDMAYRTNFFISVLSTLLNLGTGIAGIAVLFGQIKTLHGWNFPATLVLLGVYLLVGAVRRLVIGPSFDALAGLEGELWLGRFDFTLLRPVNTQFLISLRHWQLFSVVDILLGLGTLITGCILLGERVTLTNLLAFLVTLIVGLLILYALLLLLTGLLFWSPGFLFTWIFDALFQIARYPLDFYPDWVRTILTWIVPIGIITTVPAQALTGALSPPLFVGGLLLAGVLLAVASLVFWHGLRRYASASS</sequence>
<dbReference type="Proteomes" id="UP000290365">
    <property type="component" value="Chromosome"/>
</dbReference>
<protein>
    <recommendedName>
        <fullName evidence="4">ABC transporter permease</fullName>
    </recommendedName>
</protein>
<feature type="transmembrane region" description="Helical" evidence="1">
    <location>
        <begin position="206"/>
        <end position="225"/>
    </location>
</feature>
<accession>A0A4P6K1I8</accession>
<feature type="transmembrane region" description="Helical" evidence="1">
    <location>
        <begin position="231"/>
        <end position="252"/>
    </location>
</feature>
<organism evidence="2 3">
    <name type="scientific">Ktedonosporobacter rubrisoli</name>
    <dbReference type="NCBI Taxonomy" id="2509675"/>
    <lineage>
        <taxon>Bacteria</taxon>
        <taxon>Bacillati</taxon>
        <taxon>Chloroflexota</taxon>
        <taxon>Ktedonobacteria</taxon>
        <taxon>Ktedonobacterales</taxon>
        <taxon>Ktedonosporobacteraceae</taxon>
        <taxon>Ktedonosporobacter</taxon>
    </lineage>
</organism>
<feature type="transmembrane region" description="Helical" evidence="1">
    <location>
        <begin position="147"/>
        <end position="166"/>
    </location>
</feature>
<evidence type="ECO:0008006" key="4">
    <source>
        <dbReference type="Google" id="ProtNLM"/>
    </source>
</evidence>
<feature type="transmembrane region" description="Helical" evidence="1">
    <location>
        <begin position="117"/>
        <end position="140"/>
    </location>
</feature>
<keyword evidence="1" id="KW-0472">Membrane</keyword>
<dbReference type="KEGG" id="kbs:EPA93_40595"/>
<keyword evidence="1" id="KW-0812">Transmembrane</keyword>
<reference evidence="2 3" key="1">
    <citation type="submission" date="2019-01" db="EMBL/GenBank/DDBJ databases">
        <title>Ktedonosporobacter rubrisoli SCAWS-G2.</title>
        <authorList>
            <person name="Huang Y."/>
            <person name="Yan B."/>
        </authorList>
    </citation>
    <scope>NUCLEOTIDE SEQUENCE [LARGE SCALE GENOMIC DNA]</scope>
    <source>
        <strain evidence="2 3">SCAWS-G2</strain>
    </source>
</reference>